<dbReference type="Proteomes" id="UP001140949">
    <property type="component" value="Unassembled WGS sequence"/>
</dbReference>
<accession>A0AAX6ENT9</accession>
<gene>
    <name evidence="1" type="ORF">M6B38_178555</name>
</gene>
<proteinExistence type="predicted"/>
<reference evidence="1" key="2">
    <citation type="submission" date="2023-04" db="EMBL/GenBank/DDBJ databases">
        <authorList>
            <person name="Bruccoleri R.E."/>
            <person name="Oakeley E.J."/>
            <person name="Faust A.-M."/>
            <person name="Dessus-Babus S."/>
            <person name="Altorfer M."/>
            <person name="Burckhardt D."/>
            <person name="Oertli M."/>
            <person name="Naumann U."/>
            <person name="Petersen F."/>
            <person name="Wong J."/>
        </authorList>
    </citation>
    <scope>NUCLEOTIDE SEQUENCE</scope>
    <source>
        <strain evidence="1">GSM-AAB239-AS_SAM_17_03QT</strain>
        <tissue evidence="1">Leaf</tissue>
    </source>
</reference>
<organism evidence="1 2">
    <name type="scientific">Iris pallida</name>
    <name type="common">Sweet iris</name>
    <dbReference type="NCBI Taxonomy" id="29817"/>
    <lineage>
        <taxon>Eukaryota</taxon>
        <taxon>Viridiplantae</taxon>
        <taxon>Streptophyta</taxon>
        <taxon>Embryophyta</taxon>
        <taxon>Tracheophyta</taxon>
        <taxon>Spermatophyta</taxon>
        <taxon>Magnoliopsida</taxon>
        <taxon>Liliopsida</taxon>
        <taxon>Asparagales</taxon>
        <taxon>Iridaceae</taxon>
        <taxon>Iridoideae</taxon>
        <taxon>Irideae</taxon>
        <taxon>Iris</taxon>
    </lineage>
</organism>
<evidence type="ECO:0000313" key="2">
    <source>
        <dbReference type="Proteomes" id="UP001140949"/>
    </source>
</evidence>
<evidence type="ECO:0000313" key="1">
    <source>
        <dbReference type="EMBL" id="KAJ6805730.1"/>
    </source>
</evidence>
<keyword evidence="2" id="KW-1185">Reference proteome</keyword>
<reference evidence="1" key="1">
    <citation type="journal article" date="2023" name="GigaByte">
        <title>Genome assembly of the bearded iris, Iris pallida Lam.</title>
        <authorList>
            <person name="Bruccoleri R.E."/>
            <person name="Oakeley E.J."/>
            <person name="Faust A.M.E."/>
            <person name="Altorfer M."/>
            <person name="Dessus-Babus S."/>
            <person name="Burckhardt D."/>
            <person name="Oertli M."/>
            <person name="Naumann U."/>
            <person name="Petersen F."/>
            <person name="Wong J."/>
        </authorList>
    </citation>
    <scope>NUCLEOTIDE SEQUENCE</scope>
    <source>
        <strain evidence="1">GSM-AAB239-AS_SAM_17_03QT</strain>
    </source>
</reference>
<dbReference type="AlphaFoldDB" id="A0AAX6ENT9"/>
<name>A0AAX6ENT9_IRIPA</name>
<protein>
    <submittedName>
        <fullName evidence="1">Formin-like protein 6</fullName>
    </submittedName>
</protein>
<dbReference type="EMBL" id="JANAVB010035220">
    <property type="protein sequence ID" value="KAJ6805730.1"/>
    <property type="molecule type" value="Genomic_DNA"/>
</dbReference>
<sequence>MEKSEGSAAWCARHERGAARTALACGNWRGSARLLGLTAVGDGSGWSGTQEVARSQGRSLVNRGDLACSRPGHERRRLGLASPEWSSGLEVSLERGARYRGETETMVALLRWSAWWHTGWTTVAKPIWSRRAPSASTKLAHRVLPGTARLRRRGCCSTALRSASVDGLDESSGAAQRCKAVQPRRLLRRWFGQRG</sequence>
<comment type="caution">
    <text evidence="1">The sequence shown here is derived from an EMBL/GenBank/DDBJ whole genome shotgun (WGS) entry which is preliminary data.</text>
</comment>